<protein>
    <submittedName>
        <fullName evidence="1">Uncharacterized protein</fullName>
    </submittedName>
</protein>
<gene>
    <name evidence="1" type="ORF">FEE95_18715</name>
</gene>
<dbReference type="EMBL" id="VATY01000004">
    <property type="protein sequence ID" value="TMM53927.1"/>
    <property type="molecule type" value="Genomic_DNA"/>
</dbReference>
<evidence type="ECO:0000313" key="1">
    <source>
        <dbReference type="EMBL" id="TMM53927.1"/>
    </source>
</evidence>
<proteinExistence type="predicted"/>
<dbReference type="Proteomes" id="UP000310314">
    <property type="component" value="Unassembled WGS sequence"/>
</dbReference>
<dbReference type="RefSeq" id="WP_138659548.1">
    <property type="nucleotide sequence ID" value="NZ_VATY01000004.1"/>
</dbReference>
<accession>A0A5S3PI54</accession>
<reference evidence="1 2" key="1">
    <citation type="submission" date="2019-05" db="EMBL/GenBank/DDBJ databases">
        <authorList>
            <person name="Zhang J.-Y."/>
            <person name="Feg X."/>
            <person name="Du Z.-J."/>
        </authorList>
    </citation>
    <scope>NUCLEOTIDE SEQUENCE [LARGE SCALE GENOMIC DNA]</scope>
    <source>
        <strain evidence="1 2">RZ26</strain>
    </source>
</reference>
<name>A0A5S3PI54_9FLAO</name>
<dbReference type="AlphaFoldDB" id="A0A5S3PI54"/>
<organism evidence="1 2">
    <name type="scientific">Maribacter algarum</name>
    <name type="common">ex Zhang et al. 2020</name>
    <dbReference type="NCBI Taxonomy" id="2578118"/>
    <lineage>
        <taxon>Bacteria</taxon>
        <taxon>Pseudomonadati</taxon>
        <taxon>Bacteroidota</taxon>
        <taxon>Flavobacteriia</taxon>
        <taxon>Flavobacteriales</taxon>
        <taxon>Flavobacteriaceae</taxon>
        <taxon>Maribacter</taxon>
    </lineage>
</organism>
<keyword evidence="2" id="KW-1185">Reference proteome</keyword>
<dbReference type="OrthoDB" id="1417969at2"/>
<dbReference type="PROSITE" id="PS51257">
    <property type="entry name" value="PROKAR_LIPOPROTEIN"/>
    <property type="match status" value="1"/>
</dbReference>
<sequence>MKKILCLGILALLFSCDDGDLQIETIDFDSATIQNCDAVSAETANVLFKLNTSEALILELPSGAIKNEVSDGAISTAVTASGPARATYRTFSDNVSTNYFCNDIPLTEPTVIEEIIAQGGEVLITTTLNADGVTYEHEIRLNTISFVTSNDSRITNLAIDNFGTVTTTLSE</sequence>
<comment type="caution">
    <text evidence="1">The sequence shown here is derived from an EMBL/GenBank/DDBJ whole genome shotgun (WGS) entry which is preliminary data.</text>
</comment>
<evidence type="ECO:0000313" key="2">
    <source>
        <dbReference type="Proteomes" id="UP000310314"/>
    </source>
</evidence>